<keyword evidence="4 5" id="KW-0418">Kinase</keyword>
<protein>
    <recommendedName>
        <fullName evidence="5 7">Adenylate kinase</fullName>
        <shortName evidence="5">AK</shortName>
        <ecNumber evidence="5 7">2.7.4.3</ecNumber>
    </recommendedName>
    <alternativeName>
        <fullName evidence="5">ATP-AMP transphosphorylase</fullName>
    </alternativeName>
    <alternativeName>
        <fullName evidence="5">ATP:AMP phosphotransferase</fullName>
    </alternativeName>
    <alternativeName>
        <fullName evidence="5">Adenylate monophosphate kinase</fullName>
    </alternativeName>
</protein>
<feature type="binding site" evidence="5">
    <location>
        <position position="135"/>
    </location>
    <ligand>
        <name>AMP</name>
        <dbReference type="ChEBI" id="CHEBI:456215"/>
    </ligand>
</feature>
<dbReference type="NCBIfam" id="NF011105">
    <property type="entry name" value="PRK14532.1"/>
    <property type="match status" value="1"/>
</dbReference>
<feature type="region of interest" description="NMP" evidence="5">
    <location>
        <begin position="32"/>
        <end position="61"/>
    </location>
</feature>
<proteinExistence type="inferred from homology"/>
<feature type="binding site" evidence="5">
    <location>
        <begin position="87"/>
        <end position="90"/>
    </location>
    <ligand>
        <name>AMP</name>
        <dbReference type="ChEBI" id="CHEBI:456215"/>
    </ligand>
</feature>
<dbReference type="PANTHER" id="PTHR23359">
    <property type="entry name" value="NUCLEOTIDE KINASE"/>
    <property type="match status" value="1"/>
</dbReference>
<feature type="binding site" evidence="5">
    <location>
        <begin position="12"/>
        <end position="17"/>
    </location>
    <ligand>
        <name>ATP</name>
        <dbReference type="ChEBI" id="CHEBI:30616"/>
    </ligand>
</feature>
<dbReference type="InterPro" id="IPR033690">
    <property type="entry name" value="Adenylat_kinase_CS"/>
</dbReference>
<dbReference type="GO" id="GO:0044209">
    <property type="term" value="P:AMP salvage"/>
    <property type="evidence" value="ECO:0007669"/>
    <property type="project" value="UniProtKB-UniRule"/>
</dbReference>
<dbReference type="Pfam" id="PF00406">
    <property type="entry name" value="ADK"/>
    <property type="match status" value="1"/>
</dbReference>
<comment type="caution">
    <text evidence="5">Lacks conserved residue(s) required for the propagation of feature annotation.</text>
</comment>
<dbReference type="NCBIfam" id="NF001381">
    <property type="entry name" value="PRK00279.1-3"/>
    <property type="match status" value="1"/>
</dbReference>
<dbReference type="EMBL" id="FPCJ01000001">
    <property type="protein sequence ID" value="SFV31915.1"/>
    <property type="molecule type" value="Genomic_DNA"/>
</dbReference>
<keyword evidence="5 7" id="KW-0067">ATP-binding</keyword>
<dbReference type="InterPro" id="IPR027417">
    <property type="entry name" value="P-loop_NTPase"/>
</dbReference>
<dbReference type="UniPathway" id="UPA00588">
    <property type="reaction ID" value="UER00649"/>
</dbReference>
<dbReference type="STRING" id="1393122.SAMN05660895_1209"/>
<evidence type="ECO:0000256" key="7">
    <source>
        <dbReference type="RuleBase" id="RU003331"/>
    </source>
</evidence>
<dbReference type="PRINTS" id="PR00094">
    <property type="entry name" value="ADENYLTKNASE"/>
</dbReference>
<feature type="binding site" evidence="5">
    <location>
        <position position="129"/>
    </location>
    <ligand>
        <name>ATP</name>
        <dbReference type="ChEBI" id="CHEBI:30616"/>
    </ligand>
</feature>
<comment type="subunit">
    <text evidence="5 7">Monomer.</text>
</comment>
<dbReference type="NCBIfam" id="NF011100">
    <property type="entry name" value="PRK14527.1"/>
    <property type="match status" value="1"/>
</dbReference>
<sequence length="206" mass="23115">MLFNLILFGPPGSGKGTQSQLIIDHYQFTHLSTGDMLRSEIERRTPLGLEAKKFMDRGALVPDEVVIAMISSRLDASTGTKGFIFDGFPRTTAQARALDKLLALKSTAIHLVLLMEVPEEELIKRLLLRGQTSGRSDDASEEIIRTRIAEYYNKTSPVADYYAQQHKLQAIQAVGTVEEVFNRIRQQIDKRFAELTSHPVSPDQRS</sequence>
<dbReference type="Proteomes" id="UP000199537">
    <property type="component" value="Unassembled WGS sequence"/>
</dbReference>
<evidence type="ECO:0000256" key="5">
    <source>
        <dbReference type="HAMAP-Rule" id="MF_00235"/>
    </source>
</evidence>
<evidence type="ECO:0000313" key="9">
    <source>
        <dbReference type="Proteomes" id="UP000199537"/>
    </source>
</evidence>
<dbReference type="GO" id="GO:0005524">
    <property type="term" value="F:ATP binding"/>
    <property type="evidence" value="ECO:0007669"/>
    <property type="project" value="UniProtKB-UniRule"/>
</dbReference>
<comment type="domain">
    <text evidence="5">Consists of three domains, a large central CORE domain and two small peripheral domains, NMPbind and LID, which undergo movements during catalysis. The LID domain closes over the site of phosphoryl transfer upon ATP binding. Assembling and dissambling the active center during each catalytic cycle provides an effective means to prevent ATP hydrolysis.</text>
</comment>
<comment type="pathway">
    <text evidence="5">Purine metabolism; AMP biosynthesis via salvage pathway; AMP from ADP: step 1/1.</text>
</comment>
<dbReference type="AlphaFoldDB" id="A0A1I7NB74"/>
<feature type="binding site" evidence="5">
    <location>
        <position position="38"/>
    </location>
    <ligand>
        <name>AMP</name>
        <dbReference type="ChEBI" id="CHEBI:456215"/>
    </ligand>
</feature>
<evidence type="ECO:0000256" key="6">
    <source>
        <dbReference type="RuleBase" id="RU003330"/>
    </source>
</evidence>
<evidence type="ECO:0000256" key="4">
    <source>
        <dbReference type="ARBA" id="ARBA00022777"/>
    </source>
</evidence>
<keyword evidence="2 5" id="KW-0545">Nucleotide biosynthesis</keyword>
<comment type="catalytic activity">
    <reaction evidence="5 7">
        <text>AMP + ATP = 2 ADP</text>
        <dbReference type="Rhea" id="RHEA:12973"/>
        <dbReference type="ChEBI" id="CHEBI:30616"/>
        <dbReference type="ChEBI" id="CHEBI:456215"/>
        <dbReference type="ChEBI" id="CHEBI:456216"/>
        <dbReference type="EC" id="2.7.4.3"/>
    </reaction>
</comment>
<dbReference type="RefSeq" id="WP_245759913.1">
    <property type="nucleotide sequence ID" value="NZ_FPCJ01000001.1"/>
</dbReference>
<feature type="binding site" evidence="5">
    <location>
        <begin position="59"/>
        <end position="61"/>
    </location>
    <ligand>
        <name>AMP</name>
        <dbReference type="ChEBI" id="CHEBI:456215"/>
    </ligand>
</feature>
<comment type="function">
    <text evidence="5">Catalyzes the reversible transfer of the terminal phosphate group between ATP and AMP. Plays an important role in cellular energy homeostasis and in adenine nucleotide metabolism.</text>
</comment>
<dbReference type="HAMAP" id="MF_00235">
    <property type="entry name" value="Adenylate_kinase_Adk"/>
    <property type="match status" value="1"/>
</dbReference>
<accession>A0A1I7NB74</accession>
<dbReference type="NCBIfam" id="NF011101">
    <property type="entry name" value="PRK14528.1"/>
    <property type="match status" value="1"/>
</dbReference>
<dbReference type="GO" id="GO:0004017">
    <property type="term" value="F:AMP kinase activity"/>
    <property type="evidence" value="ECO:0007669"/>
    <property type="project" value="UniProtKB-UniRule"/>
</dbReference>
<gene>
    <name evidence="5" type="primary">adk</name>
    <name evidence="8" type="ORF">SAMN05660895_1209</name>
</gene>
<feature type="binding site" evidence="5">
    <location>
        <position position="94"/>
    </location>
    <ligand>
        <name>AMP</name>
        <dbReference type="ChEBI" id="CHEBI:456215"/>
    </ligand>
</feature>
<feature type="binding site" evidence="5">
    <location>
        <position position="33"/>
    </location>
    <ligand>
        <name>AMP</name>
        <dbReference type="ChEBI" id="CHEBI:456215"/>
    </ligand>
</feature>
<dbReference type="CDD" id="cd01428">
    <property type="entry name" value="ADK"/>
    <property type="match status" value="1"/>
</dbReference>
<keyword evidence="3 5" id="KW-0547">Nucleotide-binding</keyword>
<organism evidence="8 9">
    <name type="scientific">Thermoflavifilum thermophilum</name>
    <dbReference type="NCBI Taxonomy" id="1393122"/>
    <lineage>
        <taxon>Bacteria</taxon>
        <taxon>Pseudomonadati</taxon>
        <taxon>Bacteroidota</taxon>
        <taxon>Chitinophagia</taxon>
        <taxon>Chitinophagales</taxon>
        <taxon>Chitinophagaceae</taxon>
        <taxon>Thermoflavifilum</taxon>
    </lineage>
</organism>
<feature type="binding site" evidence="5">
    <location>
        <position position="147"/>
    </location>
    <ligand>
        <name>AMP</name>
        <dbReference type="ChEBI" id="CHEBI:456215"/>
    </ligand>
</feature>
<keyword evidence="1 5" id="KW-0808">Transferase</keyword>
<dbReference type="EC" id="2.7.4.3" evidence="5 7"/>
<dbReference type="Gene3D" id="3.40.50.300">
    <property type="entry name" value="P-loop containing nucleotide triphosphate hydrolases"/>
    <property type="match status" value="1"/>
</dbReference>
<evidence type="ECO:0000256" key="3">
    <source>
        <dbReference type="ARBA" id="ARBA00022741"/>
    </source>
</evidence>
<evidence type="ECO:0000256" key="2">
    <source>
        <dbReference type="ARBA" id="ARBA00022727"/>
    </source>
</evidence>
<comment type="subcellular location">
    <subcellularLocation>
        <location evidence="5 7">Cytoplasm</location>
    </subcellularLocation>
</comment>
<evidence type="ECO:0000256" key="1">
    <source>
        <dbReference type="ARBA" id="ARBA00022679"/>
    </source>
</evidence>
<name>A0A1I7NB74_9BACT</name>
<comment type="similarity">
    <text evidence="5 6">Belongs to the adenylate kinase family.</text>
</comment>
<evidence type="ECO:0000313" key="8">
    <source>
        <dbReference type="EMBL" id="SFV31915.1"/>
    </source>
</evidence>
<keyword evidence="9" id="KW-1185">Reference proteome</keyword>
<dbReference type="InterPro" id="IPR000850">
    <property type="entry name" value="Adenylat/UMP-CMP_kin"/>
</dbReference>
<dbReference type="NCBIfam" id="NF011104">
    <property type="entry name" value="PRK14531.1"/>
    <property type="match status" value="1"/>
</dbReference>
<dbReference type="PROSITE" id="PS00113">
    <property type="entry name" value="ADENYLATE_KINASE"/>
    <property type="match status" value="1"/>
</dbReference>
<reference evidence="9" key="1">
    <citation type="submission" date="2016-10" db="EMBL/GenBank/DDBJ databases">
        <authorList>
            <person name="Varghese N."/>
            <person name="Submissions S."/>
        </authorList>
    </citation>
    <scope>NUCLEOTIDE SEQUENCE [LARGE SCALE GENOMIC DNA]</scope>
    <source>
        <strain evidence="9">DSM 14807</strain>
    </source>
</reference>
<dbReference type="SUPFAM" id="SSF52540">
    <property type="entry name" value="P-loop containing nucleoside triphosphate hydrolases"/>
    <property type="match status" value="1"/>
</dbReference>
<feature type="binding site" evidence="5">
    <location>
        <position position="175"/>
    </location>
    <ligand>
        <name>ATP</name>
        <dbReference type="ChEBI" id="CHEBI:30616"/>
    </ligand>
</feature>
<dbReference type="GO" id="GO:0005737">
    <property type="term" value="C:cytoplasm"/>
    <property type="evidence" value="ECO:0007669"/>
    <property type="project" value="UniProtKB-SubCell"/>
</dbReference>
<keyword evidence="5" id="KW-0963">Cytoplasm</keyword>